<feature type="domain" description="Carrier" evidence="3">
    <location>
        <begin position="1"/>
        <end position="75"/>
    </location>
</feature>
<evidence type="ECO:0000313" key="4">
    <source>
        <dbReference type="EMBL" id="WXA91428.1"/>
    </source>
</evidence>
<protein>
    <submittedName>
        <fullName evidence="4">Acyl carrier protein</fullName>
    </submittedName>
</protein>
<organism evidence="4 5">
    <name type="scientific">Pendulispora brunnea</name>
    <dbReference type="NCBI Taxonomy" id="2905690"/>
    <lineage>
        <taxon>Bacteria</taxon>
        <taxon>Pseudomonadati</taxon>
        <taxon>Myxococcota</taxon>
        <taxon>Myxococcia</taxon>
        <taxon>Myxococcales</taxon>
        <taxon>Sorangiineae</taxon>
        <taxon>Pendulisporaceae</taxon>
        <taxon>Pendulispora</taxon>
    </lineage>
</organism>
<dbReference type="Gene3D" id="1.10.1200.10">
    <property type="entry name" value="ACP-like"/>
    <property type="match status" value="1"/>
</dbReference>
<keyword evidence="1" id="KW-0596">Phosphopantetheine</keyword>
<dbReference type="SMART" id="SM01294">
    <property type="entry name" value="PKS_PP_betabranch"/>
    <property type="match status" value="1"/>
</dbReference>
<dbReference type="Pfam" id="PF00550">
    <property type="entry name" value="PP-binding"/>
    <property type="match status" value="1"/>
</dbReference>
<dbReference type="Proteomes" id="UP001379533">
    <property type="component" value="Chromosome"/>
</dbReference>
<dbReference type="InterPro" id="IPR036736">
    <property type="entry name" value="ACP-like_sf"/>
</dbReference>
<sequence length="75" mass="8421">MTKEHIQDWLITAFARVLEIAPEELDTSIPFERYGIDSAFAVQLTGDLEKLLGRSLSPTLLYDYPSIDLLSAHLA</sequence>
<evidence type="ECO:0000256" key="1">
    <source>
        <dbReference type="ARBA" id="ARBA00022450"/>
    </source>
</evidence>
<proteinExistence type="predicted"/>
<dbReference type="SUPFAM" id="SSF47336">
    <property type="entry name" value="ACP-like"/>
    <property type="match status" value="1"/>
</dbReference>
<reference evidence="4 5" key="1">
    <citation type="submission" date="2021-12" db="EMBL/GenBank/DDBJ databases">
        <title>Discovery of the Pendulisporaceae a myxobacterial family with distinct sporulation behavior and unique specialized metabolism.</title>
        <authorList>
            <person name="Garcia R."/>
            <person name="Popoff A."/>
            <person name="Bader C.D."/>
            <person name="Loehr J."/>
            <person name="Walesch S."/>
            <person name="Walt C."/>
            <person name="Boldt J."/>
            <person name="Bunk B."/>
            <person name="Haeckl F.J.F.P.J."/>
            <person name="Gunesch A.P."/>
            <person name="Birkelbach J."/>
            <person name="Nuebel U."/>
            <person name="Pietschmann T."/>
            <person name="Bach T."/>
            <person name="Mueller R."/>
        </authorList>
    </citation>
    <scope>NUCLEOTIDE SEQUENCE [LARGE SCALE GENOMIC DNA]</scope>
    <source>
        <strain evidence="4 5">MSr12523</strain>
    </source>
</reference>
<dbReference type="PROSITE" id="PS50075">
    <property type="entry name" value="CARRIER"/>
    <property type="match status" value="1"/>
</dbReference>
<keyword evidence="5" id="KW-1185">Reference proteome</keyword>
<dbReference type="EMBL" id="CP089982">
    <property type="protein sequence ID" value="WXA91428.1"/>
    <property type="molecule type" value="Genomic_DNA"/>
</dbReference>
<accession>A0ABZ2JY45</accession>
<gene>
    <name evidence="4" type="ORF">LZC95_33845</name>
</gene>
<dbReference type="RefSeq" id="WP_394842048.1">
    <property type="nucleotide sequence ID" value="NZ_CP089982.1"/>
</dbReference>
<name>A0ABZ2JY45_9BACT</name>
<evidence type="ECO:0000259" key="3">
    <source>
        <dbReference type="PROSITE" id="PS50075"/>
    </source>
</evidence>
<keyword evidence="2" id="KW-0597">Phosphoprotein</keyword>
<dbReference type="InterPro" id="IPR020806">
    <property type="entry name" value="PKS_PP-bd"/>
</dbReference>
<dbReference type="SMART" id="SM00823">
    <property type="entry name" value="PKS_PP"/>
    <property type="match status" value="1"/>
</dbReference>
<evidence type="ECO:0000313" key="5">
    <source>
        <dbReference type="Proteomes" id="UP001379533"/>
    </source>
</evidence>
<dbReference type="InterPro" id="IPR009081">
    <property type="entry name" value="PP-bd_ACP"/>
</dbReference>
<evidence type="ECO:0000256" key="2">
    <source>
        <dbReference type="ARBA" id="ARBA00022553"/>
    </source>
</evidence>